<dbReference type="AlphaFoldDB" id="A0A5E4MCG9"/>
<name>A0A5E4MCG9_9HEMI</name>
<keyword evidence="5" id="KW-0072">Autophagy</keyword>
<keyword evidence="8" id="KW-1185">Reference proteome</keyword>
<dbReference type="GO" id="GO:0000045">
    <property type="term" value="P:autophagosome assembly"/>
    <property type="evidence" value="ECO:0007669"/>
    <property type="project" value="TreeGrafter"/>
</dbReference>
<evidence type="ECO:0000256" key="1">
    <source>
        <dbReference type="ARBA" id="ARBA00005696"/>
    </source>
</evidence>
<dbReference type="OrthoDB" id="4089664at2759"/>
<protein>
    <recommendedName>
        <fullName evidence="2">Ubiquitin-like-conjugating enzyme ATG10</fullName>
    </recommendedName>
    <alternativeName>
        <fullName evidence="6">Autophagy-related protein 10</fullName>
    </alternativeName>
</protein>
<dbReference type="InterPro" id="IPR007135">
    <property type="entry name" value="Atg3/Atg10"/>
</dbReference>
<organism evidence="7 8">
    <name type="scientific">Cinara cedri</name>
    <dbReference type="NCBI Taxonomy" id="506608"/>
    <lineage>
        <taxon>Eukaryota</taxon>
        <taxon>Metazoa</taxon>
        <taxon>Ecdysozoa</taxon>
        <taxon>Arthropoda</taxon>
        <taxon>Hexapoda</taxon>
        <taxon>Insecta</taxon>
        <taxon>Pterygota</taxon>
        <taxon>Neoptera</taxon>
        <taxon>Paraneoptera</taxon>
        <taxon>Hemiptera</taxon>
        <taxon>Sternorrhyncha</taxon>
        <taxon>Aphidomorpha</taxon>
        <taxon>Aphidoidea</taxon>
        <taxon>Aphididae</taxon>
        <taxon>Lachninae</taxon>
        <taxon>Cinara</taxon>
    </lineage>
</organism>
<dbReference type="GO" id="GO:0061651">
    <property type="term" value="F:Atg12 conjugating enzyme activity"/>
    <property type="evidence" value="ECO:0007669"/>
    <property type="project" value="TreeGrafter"/>
</dbReference>
<evidence type="ECO:0000256" key="5">
    <source>
        <dbReference type="ARBA" id="ARBA00023006"/>
    </source>
</evidence>
<evidence type="ECO:0000313" key="8">
    <source>
        <dbReference type="Proteomes" id="UP000325440"/>
    </source>
</evidence>
<keyword evidence="3" id="KW-0808">Transferase</keyword>
<dbReference type="PANTHER" id="PTHR14957">
    <property type="entry name" value="UBIQUITIN-LIKE-CONJUGATING ENZYME ATG10"/>
    <property type="match status" value="1"/>
</dbReference>
<accession>A0A5E4MCG9</accession>
<proteinExistence type="inferred from homology"/>
<dbReference type="GO" id="GO:0005829">
    <property type="term" value="C:cytosol"/>
    <property type="evidence" value="ECO:0007669"/>
    <property type="project" value="TreeGrafter"/>
</dbReference>
<evidence type="ECO:0000256" key="2">
    <source>
        <dbReference type="ARBA" id="ARBA00021099"/>
    </source>
</evidence>
<evidence type="ECO:0000256" key="3">
    <source>
        <dbReference type="ARBA" id="ARBA00022679"/>
    </source>
</evidence>
<dbReference type="Proteomes" id="UP000325440">
    <property type="component" value="Unassembled WGS sequence"/>
</dbReference>
<evidence type="ECO:0000256" key="6">
    <source>
        <dbReference type="ARBA" id="ARBA00029833"/>
    </source>
</evidence>
<evidence type="ECO:0000256" key="4">
    <source>
        <dbReference type="ARBA" id="ARBA00022786"/>
    </source>
</evidence>
<gene>
    <name evidence="7" type="ORF">CINCED_3A005843</name>
</gene>
<sequence length="195" mass="23074">MSLTYKEFIDYALDFKNHSDSIDDDWNICEHKNPMNGSTVIYLAKKKMQTFKKTSLNSNQSEFQGEKNIYPVMCEYHILYNSSYSCPDMFFNMWYTDGKLLSLEDIWSMVHSIFKQNIEHDKWNFITQKEHLLNNKPFFRIHPCQNTHVLKTLGFSSENIYKYNPLITWLSTINSFIGLELPESYGCINSNFLPI</sequence>
<reference evidence="7 8" key="1">
    <citation type="submission" date="2019-08" db="EMBL/GenBank/DDBJ databases">
        <authorList>
            <person name="Alioto T."/>
            <person name="Alioto T."/>
            <person name="Gomez Garrido J."/>
        </authorList>
    </citation>
    <scope>NUCLEOTIDE SEQUENCE [LARGE SCALE GENOMIC DNA]</scope>
</reference>
<dbReference type="GO" id="GO:0000422">
    <property type="term" value="P:autophagy of mitochondrion"/>
    <property type="evidence" value="ECO:0007669"/>
    <property type="project" value="TreeGrafter"/>
</dbReference>
<keyword evidence="4" id="KW-0833">Ubl conjugation pathway</keyword>
<dbReference type="EMBL" id="CABPRJ010000053">
    <property type="protein sequence ID" value="VVC26942.1"/>
    <property type="molecule type" value="Genomic_DNA"/>
</dbReference>
<dbReference type="Gene3D" id="3.30.1460.50">
    <property type="match status" value="1"/>
</dbReference>
<dbReference type="Pfam" id="PF03987">
    <property type="entry name" value="Autophagy_act_C"/>
    <property type="match status" value="1"/>
</dbReference>
<dbReference type="GO" id="GO:0032446">
    <property type="term" value="P:protein modification by small protein conjugation"/>
    <property type="evidence" value="ECO:0007669"/>
    <property type="project" value="TreeGrafter"/>
</dbReference>
<dbReference type="PANTHER" id="PTHR14957:SF1">
    <property type="entry name" value="UBIQUITIN-LIKE-CONJUGATING ENZYME ATG10"/>
    <property type="match status" value="1"/>
</dbReference>
<comment type="similarity">
    <text evidence="1">Belongs to the ATG10 family.</text>
</comment>
<evidence type="ECO:0000313" key="7">
    <source>
        <dbReference type="EMBL" id="VVC26942.1"/>
    </source>
</evidence>